<dbReference type="GO" id="GO:0005886">
    <property type="term" value="C:plasma membrane"/>
    <property type="evidence" value="ECO:0000318"/>
    <property type="project" value="GO_Central"/>
</dbReference>
<dbReference type="Proteomes" id="UP000000437">
    <property type="component" value="Chromosome 3"/>
</dbReference>
<dbReference type="GO" id="GO:0034220">
    <property type="term" value="P:monoatomic ion transmembrane transport"/>
    <property type="evidence" value="ECO:0000318"/>
    <property type="project" value="GO_Central"/>
</dbReference>
<evidence type="ECO:0000313" key="6">
    <source>
        <dbReference type="RefSeq" id="XP_021326671.3"/>
    </source>
</evidence>
<dbReference type="SUPFAM" id="SSF63712">
    <property type="entry name" value="Nicotinic receptor ligand binding domain-like"/>
    <property type="match status" value="1"/>
</dbReference>
<dbReference type="KEGG" id="dre:101885452"/>
<dbReference type="InterPro" id="IPR036734">
    <property type="entry name" value="Neur_chan_lig-bd_sf"/>
</dbReference>
<sequence>MAFHHRISLLLIFSSPVVLPDSCDSRCLAKKLIDKKEMIAPQNIDCSVIVNITSVQYETLSFNTKEMQMSSRVLVKMRWIDPELAWNDKIYNTTSVMLPVHKIWTPGLVLDNVIDVTTKTYTDDVAVKSDGTVNYAVVLFIAVSCDISLFTYPFVTGNCDVAINGWNQSDCVLSLEYPKNANMFGSSQSGEWNTESVEIKSDQKSSSRKYLSVTLSINPFSAVVTLILPSILIMLADLVSFSLPIKGGERNNLKVTLVLSFTMFLLILNDRLSSGGGCTPLLHYHFCFCLVNLVLSMVMSLVLTHLMTADSILTCRCSKRIERQNTHLHEDEDAGVIVMTKTSEIEMASIQKTVNVLESMDQTNPKANRNEAFVDFLDKLCFLFFLFIDIIYVVAVIVIVTKTEICKPQKPQIWITLGKHEFVYNDTTWYYYY</sequence>
<dbReference type="FunCoup" id="A0A8M9PWF0">
    <property type="interactions" value="17"/>
</dbReference>
<accession>A0A8M9PWF0</accession>
<dbReference type="GO" id="GO:0005230">
    <property type="term" value="F:extracellular ligand-gated monoatomic ion channel activity"/>
    <property type="evidence" value="ECO:0007669"/>
    <property type="project" value="InterPro"/>
</dbReference>
<name>A0A8M9PWF0_DANRE</name>
<keyword evidence="2" id="KW-0812">Transmembrane</keyword>
<evidence type="ECO:0000256" key="4">
    <source>
        <dbReference type="ARBA" id="ARBA00023136"/>
    </source>
</evidence>
<dbReference type="InterPro" id="IPR038050">
    <property type="entry name" value="Neuro_actylchol_rec"/>
</dbReference>
<keyword evidence="5" id="KW-1185">Reference proteome</keyword>
<dbReference type="InterPro" id="IPR006202">
    <property type="entry name" value="Neur_chan_lig-bd"/>
</dbReference>
<dbReference type="GO" id="GO:0004888">
    <property type="term" value="F:transmembrane signaling receptor activity"/>
    <property type="evidence" value="ECO:0007669"/>
    <property type="project" value="InterPro"/>
</dbReference>
<dbReference type="RefSeq" id="XP_021326671.3">
    <property type="nucleotide sequence ID" value="XM_021470996.3"/>
</dbReference>
<dbReference type="PANTHER" id="PTHR18945">
    <property type="entry name" value="NEUROTRANSMITTER GATED ION CHANNEL"/>
    <property type="match status" value="1"/>
</dbReference>
<dbReference type="SUPFAM" id="SSF90112">
    <property type="entry name" value="Neurotransmitter-gated ion-channel transmembrane pore"/>
    <property type="match status" value="1"/>
</dbReference>
<dbReference type="InterPro" id="IPR006201">
    <property type="entry name" value="Neur_channel"/>
</dbReference>
<dbReference type="Pfam" id="PF02931">
    <property type="entry name" value="Neur_chan_LBD"/>
    <property type="match status" value="1"/>
</dbReference>
<dbReference type="AlphaFoldDB" id="A0A8M9PWF0"/>
<gene>
    <name evidence="6" type="primary">LOC101885452</name>
</gene>
<dbReference type="Gene3D" id="2.70.170.10">
    <property type="entry name" value="Neurotransmitter-gated ion-channel ligand-binding domain"/>
    <property type="match status" value="1"/>
</dbReference>
<protein>
    <submittedName>
        <fullName evidence="6">5-hydroxytryptamine receptor 3A-like isoform X1</fullName>
    </submittedName>
</protein>
<dbReference type="Pfam" id="PF02932">
    <property type="entry name" value="Neur_chan_memb"/>
    <property type="match status" value="1"/>
</dbReference>
<evidence type="ECO:0000256" key="2">
    <source>
        <dbReference type="ARBA" id="ARBA00022692"/>
    </source>
</evidence>
<dbReference type="InterPro" id="IPR036719">
    <property type="entry name" value="Neuro-gated_channel_TM_sf"/>
</dbReference>
<keyword evidence="3" id="KW-1133">Transmembrane helix</keyword>
<organism evidence="5 6">
    <name type="scientific">Danio rerio</name>
    <name type="common">Zebrafish</name>
    <name type="synonym">Brachydanio rerio</name>
    <dbReference type="NCBI Taxonomy" id="7955"/>
    <lineage>
        <taxon>Eukaryota</taxon>
        <taxon>Metazoa</taxon>
        <taxon>Chordata</taxon>
        <taxon>Craniata</taxon>
        <taxon>Vertebrata</taxon>
        <taxon>Euteleostomi</taxon>
        <taxon>Actinopterygii</taxon>
        <taxon>Neopterygii</taxon>
        <taxon>Teleostei</taxon>
        <taxon>Ostariophysi</taxon>
        <taxon>Cypriniformes</taxon>
        <taxon>Danionidae</taxon>
        <taxon>Danioninae</taxon>
        <taxon>Danio</taxon>
    </lineage>
</organism>
<keyword evidence="4" id="KW-0472">Membrane</keyword>
<reference evidence="6" key="1">
    <citation type="submission" date="2025-08" db="UniProtKB">
        <authorList>
            <consortium name="RefSeq"/>
        </authorList>
    </citation>
    <scope>IDENTIFICATION</scope>
    <source>
        <strain evidence="6">Tuebingen</strain>
        <tissue evidence="6">Fibroblasts and whole tissue</tissue>
    </source>
</reference>
<evidence type="ECO:0000256" key="1">
    <source>
        <dbReference type="ARBA" id="ARBA00004141"/>
    </source>
</evidence>
<dbReference type="OrthoDB" id="5920062at2759"/>
<dbReference type="InterPro" id="IPR006029">
    <property type="entry name" value="Neurotrans-gated_channel_TM"/>
</dbReference>
<comment type="subcellular location">
    <subcellularLocation>
        <location evidence="1">Membrane</location>
        <topology evidence="1">Multi-pass membrane protein</topology>
    </subcellularLocation>
</comment>
<evidence type="ECO:0000256" key="3">
    <source>
        <dbReference type="ARBA" id="ARBA00022989"/>
    </source>
</evidence>
<proteinExistence type="predicted"/>
<dbReference type="GO" id="GO:1902495">
    <property type="term" value="C:transmembrane transporter complex"/>
    <property type="evidence" value="ECO:0000318"/>
    <property type="project" value="GO_Central"/>
</dbReference>
<evidence type="ECO:0000313" key="5">
    <source>
        <dbReference type="Proteomes" id="UP000000437"/>
    </source>
</evidence>
<dbReference type="Gene3D" id="1.20.58.390">
    <property type="entry name" value="Neurotransmitter-gated ion-channel transmembrane domain"/>
    <property type="match status" value="1"/>
</dbReference>